<dbReference type="Gene3D" id="2.30.40.10">
    <property type="entry name" value="Urease, subunit C, domain 1"/>
    <property type="match status" value="1"/>
</dbReference>
<dbReference type="Pfam" id="PF01979">
    <property type="entry name" value="Amidohydro_1"/>
    <property type="match status" value="1"/>
</dbReference>
<dbReference type="SUPFAM" id="SSF51338">
    <property type="entry name" value="Composite domain of metallo-dependent hydrolases"/>
    <property type="match status" value="1"/>
</dbReference>
<evidence type="ECO:0000259" key="2">
    <source>
        <dbReference type="Pfam" id="PF01979"/>
    </source>
</evidence>
<reference evidence="3" key="1">
    <citation type="journal article" date="2020" name="mSystems">
        <title>Genome- and Community-Level Interaction Insights into Carbon Utilization and Element Cycling Functions of Hydrothermarchaeota in Hydrothermal Sediment.</title>
        <authorList>
            <person name="Zhou Z."/>
            <person name="Liu Y."/>
            <person name="Xu W."/>
            <person name="Pan J."/>
            <person name="Luo Z.H."/>
            <person name="Li M."/>
        </authorList>
    </citation>
    <scope>NUCLEOTIDE SEQUENCE [LARGE SCALE GENOMIC DNA]</scope>
    <source>
        <strain evidence="3">SpSt-116</strain>
    </source>
</reference>
<dbReference type="AlphaFoldDB" id="A0A7C1G9P5"/>
<keyword evidence="1 3" id="KW-0378">Hydrolase</keyword>
<evidence type="ECO:0000313" key="3">
    <source>
        <dbReference type="EMBL" id="HDP14547.1"/>
    </source>
</evidence>
<comment type="caution">
    <text evidence="3">The sequence shown here is derived from an EMBL/GenBank/DDBJ whole genome shotgun (WGS) entry which is preliminary data.</text>
</comment>
<name>A0A7C1G9P5_9CREN</name>
<dbReference type="Gene3D" id="3.20.20.140">
    <property type="entry name" value="Metal-dependent hydrolases"/>
    <property type="match status" value="1"/>
</dbReference>
<dbReference type="InterPro" id="IPR050287">
    <property type="entry name" value="MTA/SAH_deaminase"/>
</dbReference>
<accession>A0A7C1G9P5</accession>
<dbReference type="InterPro" id="IPR032466">
    <property type="entry name" value="Metal_Hydrolase"/>
</dbReference>
<dbReference type="PANTHER" id="PTHR43794:SF11">
    <property type="entry name" value="AMIDOHYDROLASE-RELATED DOMAIN-CONTAINING PROTEIN"/>
    <property type="match status" value="1"/>
</dbReference>
<evidence type="ECO:0000256" key="1">
    <source>
        <dbReference type="ARBA" id="ARBA00022801"/>
    </source>
</evidence>
<organism evidence="3">
    <name type="scientific">Thermofilum adornatum</name>
    <dbReference type="NCBI Taxonomy" id="1365176"/>
    <lineage>
        <taxon>Archaea</taxon>
        <taxon>Thermoproteota</taxon>
        <taxon>Thermoprotei</taxon>
        <taxon>Thermofilales</taxon>
        <taxon>Thermofilaceae</taxon>
        <taxon>Thermofilum</taxon>
    </lineage>
</organism>
<gene>
    <name evidence="3" type="ORF">ENN26_02045</name>
</gene>
<protein>
    <submittedName>
        <fullName evidence="3">Amidohydrolase</fullName>
    </submittedName>
</protein>
<dbReference type="PANTHER" id="PTHR43794">
    <property type="entry name" value="AMINOHYDROLASE SSNA-RELATED"/>
    <property type="match status" value="1"/>
</dbReference>
<sequence length="450" mass="50226">MCMGLVVVRDAEAVLTMDSAGTVLRRQSILIQDNRIVAIGDYGSLVSGFGSPDEVVDGRGKVVLPGFYDMHTHVAMAGFRGLASDVGDVIYRVFWPLERSLDGDTVYRFALLGGLEAVKSGVVLVADHYFFMDHVARALSEVGVRGLLGHTYMDRDGPFTGERELRAGLEFVDRWSGHELVVPVLAPHAPDTVTRENLRYLGELARERNLFLHMHLAQTLREFRVVREETGYTPVRYVERLGLLGRRTIVAHANYVDENEKALLAHSGSLVVQCPSTYMLSGTPFHAYDYWQLGGNVAVGTDAPCYNDNSDFFEEMRLLVYGQRVKFERSSVWRAYDLLEMVTRQSARFVGLDGGYIGRGALADLVLVDLSSVRLRPFLNPYANLVYATSSGDVDTVIVNGRVVVRGKRHLFLDEERVVNQAEAASRILLRRALDEDPELERIIGVDKVI</sequence>
<feature type="domain" description="Amidohydrolase-related" evidence="2">
    <location>
        <begin position="62"/>
        <end position="404"/>
    </location>
</feature>
<dbReference type="EMBL" id="DSAY01000038">
    <property type="protein sequence ID" value="HDP14547.1"/>
    <property type="molecule type" value="Genomic_DNA"/>
</dbReference>
<dbReference type="InterPro" id="IPR006680">
    <property type="entry name" value="Amidohydro-rel"/>
</dbReference>
<dbReference type="GO" id="GO:0016810">
    <property type="term" value="F:hydrolase activity, acting on carbon-nitrogen (but not peptide) bonds"/>
    <property type="evidence" value="ECO:0007669"/>
    <property type="project" value="InterPro"/>
</dbReference>
<dbReference type="CDD" id="cd01298">
    <property type="entry name" value="ATZ_TRZ_like"/>
    <property type="match status" value="1"/>
</dbReference>
<dbReference type="SUPFAM" id="SSF51556">
    <property type="entry name" value="Metallo-dependent hydrolases"/>
    <property type="match status" value="1"/>
</dbReference>
<proteinExistence type="predicted"/>
<dbReference type="InterPro" id="IPR011059">
    <property type="entry name" value="Metal-dep_hydrolase_composite"/>
</dbReference>